<dbReference type="InterPro" id="IPR006913">
    <property type="entry name" value="CENP-V/GFA"/>
</dbReference>
<dbReference type="Gene3D" id="3.90.1590.10">
    <property type="entry name" value="glutathione-dependent formaldehyde- activating enzyme (gfa)"/>
    <property type="match status" value="1"/>
</dbReference>
<dbReference type="Pfam" id="PF04828">
    <property type="entry name" value="GFA"/>
    <property type="match status" value="1"/>
</dbReference>
<sequence>MADTHKGTCFCGALEIQVSGAPEEMGYCHCSSCRSYSGAPVTAFTLWKAESVKIVRGAEFLGRFNKIGFSERHFCIKCGGHLMTVHPTFGLTDVYAAAIPTMTFKPAVHLNYAEAVLPMKDGLPKLRDFPAQAGGSGEAMPE</sequence>
<evidence type="ECO:0000313" key="7">
    <source>
        <dbReference type="Proteomes" id="UP001235547"/>
    </source>
</evidence>
<evidence type="ECO:0000256" key="1">
    <source>
        <dbReference type="ARBA" id="ARBA00005495"/>
    </source>
</evidence>
<dbReference type="SUPFAM" id="SSF51316">
    <property type="entry name" value="Mss4-like"/>
    <property type="match status" value="1"/>
</dbReference>
<reference evidence="6 7" key="1">
    <citation type="submission" date="2023-03" db="EMBL/GenBank/DDBJ databases">
        <authorList>
            <person name="Kaur S."/>
            <person name="Espinosa-Saiz D."/>
            <person name="Velazquez E."/>
            <person name="Menendez E."/>
            <person name="diCenzo G.C."/>
        </authorList>
    </citation>
    <scope>NUCLEOTIDE SEQUENCE [LARGE SCALE GENOMIC DNA]</scope>
    <source>
        <strain evidence="6 7">LMG 27395</strain>
    </source>
</reference>
<dbReference type="EMBL" id="CP120370">
    <property type="protein sequence ID" value="WEX80518.1"/>
    <property type="molecule type" value="Genomic_DNA"/>
</dbReference>
<evidence type="ECO:0000256" key="4">
    <source>
        <dbReference type="ARBA" id="ARBA00023239"/>
    </source>
</evidence>
<dbReference type="RefSeq" id="WP_280731234.1">
    <property type="nucleotide sequence ID" value="NZ_CP120367.1"/>
</dbReference>
<gene>
    <name evidence="6" type="ORF">PYH38_001966</name>
</gene>
<name>A0ABY8CUX4_9HYPH</name>
<comment type="similarity">
    <text evidence="1">Belongs to the Gfa family.</text>
</comment>
<evidence type="ECO:0000256" key="2">
    <source>
        <dbReference type="ARBA" id="ARBA00022723"/>
    </source>
</evidence>
<dbReference type="Proteomes" id="UP001235547">
    <property type="component" value="Chromosome 2"/>
</dbReference>
<keyword evidence="4" id="KW-0456">Lyase</keyword>
<evidence type="ECO:0000313" key="6">
    <source>
        <dbReference type="EMBL" id="WEX80518.1"/>
    </source>
</evidence>
<dbReference type="InterPro" id="IPR011057">
    <property type="entry name" value="Mss4-like_sf"/>
</dbReference>
<protein>
    <submittedName>
        <fullName evidence="6">GFA family protein</fullName>
    </submittedName>
</protein>
<accession>A0ABY8CUX4</accession>
<organism evidence="6 7">
    <name type="scientific">Sinorhizobium numidicum</name>
    <dbReference type="NCBI Taxonomy" id="680248"/>
    <lineage>
        <taxon>Bacteria</taxon>
        <taxon>Pseudomonadati</taxon>
        <taxon>Pseudomonadota</taxon>
        <taxon>Alphaproteobacteria</taxon>
        <taxon>Hyphomicrobiales</taxon>
        <taxon>Rhizobiaceae</taxon>
        <taxon>Sinorhizobium/Ensifer group</taxon>
        <taxon>Sinorhizobium</taxon>
    </lineage>
</organism>
<dbReference type="PANTHER" id="PTHR33337:SF40">
    <property type="entry name" value="CENP-V_GFA DOMAIN-CONTAINING PROTEIN-RELATED"/>
    <property type="match status" value="1"/>
</dbReference>
<keyword evidence="3" id="KW-0862">Zinc</keyword>
<feature type="domain" description="CENP-V/GFA" evidence="5">
    <location>
        <begin position="5"/>
        <end position="126"/>
    </location>
</feature>
<keyword evidence="7" id="KW-1185">Reference proteome</keyword>
<dbReference type="PANTHER" id="PTHR33337">
    <property type="entry name" value="GFA DOMAIN-CONTAINING PROTEIN"/>
    <property type="match status" value="1"/>
</dbReference>
<evidence type="ECO:0000259" key="5">
    <source>
        <dbReference type="PROSITE" id="PS51891"/>
    </source>
</evidence>
<evidence type="ECO:0000256" key="3">
    <source>
        <dbReference type="ARBA" id="ARBA00022833"/>
    </source>
</evidence>
<dbReference type="PROSITE" id="PS51891">
    <property type="entry name" value="CENP_V_GFA"/>
    <property type="match status" value="1"/>
</dbReference>
<keyword evidence="2" id="KW-0479">Metal-binding</keyword>
<proteinExistence type="inferred from homology"/>